<reference evidence="2" key="1">
    <citation type="submission" date="2023-04" db="EMBL/GenBank/DDBJ databases">
        <title>Ambrosiozyma monospora NBRC 1965.</title>
        <authorList>
            <person name="Ichikawa N."/>
            <person name="Sato H."/>
            <person name="Tonouchi N."/>
        </authorList>
    </citation>
    <scope>NUCLEOTIDE SEQUENCE</scope>
    <source>
        <strain evidence="2">NBRC 1965</strain>
    </source>
</reference>
<organism evidence="2 3">
    <name type="scientific">Ambrosiozyma monospora</name>
    <name type="common">Yeast</name>
    <name type="synonym">Endomycopsis monosporus</name>
    <dbReference type="NCBI Taxonomy" id="43982"/>
    <lineage>
        <taxon>Eukaryota</taxon>
        <taxon>Fungi</taxon>
        <taxon>Dikarya</taxon>
        <taxon>Ascomycota</taxon>
        <taxon>Saccharomycotina</taxon>
        <taxon>Pichiomycetes</taxon>
        <taxon>Pichiales</taxon>
        <taxon>Pichiaceae</taxon>
        <taxon>Ambrosiozyma</taxon>
    </lineage>
</organism>
<keyword evidence="3" id="KW-1185">Reference proteome</keyword>
<protein>
    <submittedName>
        <fullName evidence="2">Unnamed protein product</fullName>
    </submittedName>
</protein>
<accession>A0A9W6SZ05</accession>
<comment type="caution">
    <text evidence="2">The sequence shown here is derived from an EMBL/GenBank/DDBJ whole genome shotgun (WGS) entry which is preliminary data.</text>
</comment>
<feature type="chain" id="PRO_5040929442" evidence="1">
    <location>
        <begin position="20"/>
        <end position="160"/>
    </location>
</feature>
<evidence type="ECO:0000313" key="3">
    <source>
        <dbReference type="Proteomes" id="UP001165063"/>
    </source>
</evidence>
<feature type="signal peptide" evidence="1">
    <location>
        <begin position="1"/>
        <end position="19"/>
    </location>
</feature>
<keyword evidence="1" id="KW-0732">Signal</keyword>
<evidence type="ECO:0000313" key="2">
    <source>
        <dbReference type="EMBL" id="GME70357.1"/>
    </source>
</evidence>
<dbReference type="Proteomes" id="UP001165063">
    <property type="component" value="Unassembled WGS sequence"/>
</dbReference>
<proteinExistence type="predicted"/>
<evidence type="ECO:0000256" key="1">
    <source>
        <dbReference type="SAM" id="SignalP"/>
    </source>
</evidence>
<sequence length="160" mass="16691">MVSFTHPQLVCLFSSLVSAAVEQPESLGKREVHVVTNSDILDGSIVTGEPDSEVVEKFARILGNPGDHPDQSHLYINPQDLLSGFPISVLTSYASQAGVTQTAKIHVSEDRNRAKLAKRGISSSSSKAAFISSSKDAVGSLEAGSAVLGLAVAGCMAVLL</sequence>
<dbReference type="AlphaFoldDB" id="A0A9W6SZ05"/>
<name>A0A9W6SZ05_AMBMO</name>
<dbReference type="EMBL" id="BSXU01009966">
    <property type="protein sequence ID" value="GME70357.1"/>
    <property type="molecule type" value="Genomic_DNA"/>
</dbReference>
<gene>
    <name evidence="2" type="ORF">Amon01_000916200</name>
</gene>